<dbReference type="InterPro" id="IPR003593">
    <property type="entry name" value="AAA+_ATPase"/>
</dbReference>
<dbReference type="GO" id="GO:0005524">
    <property type="term" value="F:ATP binding"/>
    <property type="evidence" value="ECO:0007669"/>
    <property type="project" value="UniProtKB-KW"/>
</dbReference>
<dbReference type="AlphaFoldDB" id="H1XVD4"/>
<dbReference type="GO" id="GO:0016887">
    <property type="term" value="F:ATP hydrolysis activity"/>
    <property type="evidence" value="ECO:0007669"/>
    <property type="project" value="InterPro"/>
</dbReference>
<evidence type="ECO:0000313" key="7">
    <source>
        <dbReference type="EMBL" id="APF17600.1"/>
    </source>
</evidence>
<feature type="domain" description="ABC transporter" evidence="6">
    <location>
        <begin position="4"/>
        <end position="231"/>
    </location>
</feature>
<dbReference type="Pfam" id="PF00005">
    <property type="entry name" value="ABC_tran"/>
    <property type="match status" value="1"/>
</dbReference>
<dbReference type="InterPro" id="IPR025302">
    <property type="entry name" value="DrrA1/2-like_C"/>
</dbReference>
<dbReference type="Proteomes" id="UP000183868">
    <property type="component" value="Chromosome"/>
</dbReference>
<dbReference type="OrthoDB" id="9804819at2"/>
<proteinExistence type="inferred from homology"/>
<dbReference type="EMBL" id="CP018099">
    <property type="protein sequence ID" value="APF17600.1"/>
    <property type="molecule type" value="Genomic_DNA"/>
</dbReference>
<protein>
    <submittedName>
        <fullName evidence="8">ABC transporter related protein</fullName>
    </submittedName>
    <submittedName>
        <fullName evidence="7">ABC-2 type transport system ATP-binding protein</fullName>
    </submittedName>
</protein>
<evidence type="ECO:0000256" key="2">
    <source>
        <dbReference type="ARBA" id="ARBA00022448"/>
    </source>
</evidence>
<dbReference type="Proteomes" id="UP000004671">
    <property type="component" value="Chromosome"/>
</dbReference>
<dbReference type="InterPro" id="IPR027417">
    <property type="entry name" value="P-loop_NTPase"/>
</dbReference>
<dbReference type="Pfam" id="PF13732">
    <property type="entry name" value="DrrA1-3_C"/>
    <property type="match status" value="1"/>
</dbReference>
<dbReference type="KEGG" id="caby:Cabys_849"/>
<keyword evidence="9" id="KW-1185">Reference proteome</keyword>
<keyword evidence="3" id="KW-0536">Nodulation</keyword>
<reference evidence="7 10" key="2">
    <citation type="submission" date="2016-11" db="EMBL/GenBank/DDBJ databases">
        <title>Genomic analysis of Caldithrix abyssi and proposal of a novel bacterial phylum Caldithrichaeota.</title>
        <authorList>
            <person name="Kublanov I."/>
            <person name="Sigalova O."/>
            <person name="Gavrilov S."/>
            <person name="Lebedinsky A."/>
            <person name="Ivanova N."/>
            <person name="Daum C."/>
            <person name="Reddy T."/>
            <person name="Klenk H.P."/>
            <person name="Goker M."/>
            <person name="Reva O."/>
            <person name="Miroshnichenko M."/>
            <person name="Kyprides N."/>
            <person name="Woyke T."/>
            <person name="Gelfand M."/>
        </authorList>
    </citation>
    <scope>NUCLEOTIDE SEQUENCE [LARGE SCALE GENOMIC DNA]</scope>
    <source>
        <strain evidence="7 10">LF13</strain>
    </source>
</reference>
<evidence type="ECO:0000256" key="4">
    <source>
        <dbReference type="ARBA" id="ARBA00022741"/>
    </source>
</evidence>
<evidence type="ECO:0000313" key="10">
    <source>
        <dbReference type="Proteomes" id="UP000183868"/>
    </source>
</evidence>
<evidence type="ECO:0000256" key="5">
    <source>
        <dbReference type="ARBA" id="ARBA00022840"/>
    </source>
</evidence>
<accession>H1XVD4</accession>
<evidence type="ECO:0000259" key="6">
    <source>
        <dbReference type="PROSITE" id="PS50893"/>
    </source>
</evidence>
<dbReference type="PROSITE" id="PS50893">
    <property type="entry name" value="ABC_TRANSPORTER_2"/>
    <property type="match status" value="1"/>
</dbReference>
<dbReference type="STRING" id="880073.Cabys_849"/>
<dbReference type="Gene3D" id="3.40.50.300">
    <property type="entry name" value="P-loop containing nucleotide triphosphate hydrolases"/>
    <property type="match status" value="1"/>
</dbReference>
<evidence type="ECO:0000313" key="8">
    <source>
        <dbReference type="EMBL" id="EHO41692.1"/>
    </source>
</evidence>
<dbReference type="HOGENOM" id="CLU_000604_1_2_0"/>
<dbReference type="PaxDb" id="880073-Calab_2080"/>
<evidence type="ECO:0000256" key="1">
    <source>
        <dbReference type="ARBA" id="ARBA00005417"/>
    </source>
</evidence>
<dbReference type="InterPro" id="IPR050763">
    <property type="entry name" value="ABC_transporter_ATP-binding"/>
</dbReference>
<keyword evidence="2" id="KW-0813">Transport</keyword>
<evidence type="ECO:0000313" key="9">
    <source>
        <dbReference type="Proteomes" id="UP000004671"/>
    </source>
</evidence>
<dbReference type="InParanoid" id="H1XVD4"/>
<dbReference type="RefSeq" id="WP_006928865.1">
    <property type="nucleotide sequence ID" value="NZ_CM001402.1"/>
</dbReference>
<dbReference type="InterPro" id="IPR017871">
    <property type="entry name" value="ABC_transporter-like_CS"/>
</dbReference>
<dbReference type="EMBL" id="CM001402">
    <property type="protein sequence ID" value="EHO41692.1"/>
    <property type="molecule type" value="Genomic_DNA"/>
</dbReference>
<sequence length="302" mass="34160" precursor="true">MEVLKVENINKSFDGVHAVKEVSLKIETGKIYGLLGPNGAGKTTTIRMIMNIIVPDSGKITLFNQPMEDSLKAKIGYLPEERGVYPKMKVHEFLKFLGELHDMRGAGLDEQVDLWLKRFDLATMGHFKVEELSKGNQQKVQLIGSFLHDPQLLILDEPFSGLDPVNVNLVKEIIMEFKEQGKAIILSTHMMDAAEKICDHVYLINKGQKVLDGELDKIQQQYGHNSVQLEYKGDGKIIEKLPFVEKFNDFGNFVEVQLKDGHSVNELLENIIPHIEIYRVQAKRSSLNEIFISLVKGGEHHA</sequence>
<dbReference type="SUPFAM" id="SSF52540">
    <property type="entry name" value="P-loop containing nucleoside triphosphate hydrolases"/>
    <property type="match status" value="1"/>
</dbReference>
<dbReference type="InterPro" id="IPR003439">
    <property type="entry name" value="ABC_transporter-like_ATP-bd"/>
</dbReference>
<organism evidence="8 9">
    <name type="scientific">Caldithrix abyssi DSM 13497</name>
    <dbReference type="NCBI Taxonomy" id="880073"/>
    <lineage>
        <taxon>Bacteria</taxon>
        <taxon>Pseudomonadati</taxon>
        <taxon>Calditrichota</taxon>
        <taxon>Calditrichia</taxon>
        <taxon>Calditrichales</taxon>
        <taxon>Calditrichaceae</taxon>
        <taxon>Caldithrix</taxon>
    </lineage>
</organism>
<evidence type="ECO:0000256" key="3">
    <source>
        <dbReference type="ARBA" id="ARBA00022458"/>
    </source>
</evidence>
<keyword evidence="5 7" id="KW-0067">ATP-binding</keyword>
<dbReference type="PROSITE" id="PS00211">
    <property type="entry name" value="ABC_TRANSPORTER_1"/>
    <property type="match status" value="1"/>
</dbReference>
<gene>
    <name evidence="7" type="ORF">Cabys_849</name>
    <name evidence="8" type="ORF">Calab_2080</name>
</gene>
<dbReference type="eggNOG" id="COG4152">
    <property type="taxonomic scope" value="Bacteria"/>
</dbReference>
<reference evidence="8 9" key="1">
    <citation type="submission" date="2011-09" db="EMBL/GenBank/DDBJ databases">
        <title>The permanent draft genome of Caldithrix abyssi DSM 13497.</title>
        <authorList>
            <consortium name="US DOE Joint Genome Institute (JGI-PGF)"/>
            <person name="Lucas S."/>
            <person name="Han J."/>
            <person name="Lapidus A."/>
            <person name="Bruce D."/>
            <person name="Goodwin L."/>
            <person name="Pitluck S."/>
            <person name="Peters L."/>
            <person name="Kyrpides N."/>
            <person name="Mavromatis K."/>
            <person name="Ivanova N."/>
            <person name="Mikhailova N."/>
            <person name="Chertkov O."/>
            <person name="Detter J.C."/>
            <person name="Tapia R."/>
            <person name="Han C."/>
            <person name="Land M."/>
            <person name="Hauser L."/>
            <person name="Markowitz V."/>
            <person name="Cheng J.-F."/>
            <person name="Hugenholtz P."/>
            <person name="Woyke T."/>
            <person name="Wu D."/>
            <person name="Spring S."/>
            <person name="Brambilla E."/>
            <person name="Klenk H.-P."/>
            <person name="Eisen J.A."/>
        </authorList>
    </citation>
    <scope>NUCLEOTIDE SEQUENCE [LARGE SCALE GENOMIC DNA]</scope>
    <source>
        <strain evidence="8 9">DSM 13497</strain>
    </source>
</reference>
<comment type="similarity">
    <text evidence="1">Belongs to the ABC transporter superfamily.</text>
</comment>
<name>H1XVD4_CALAY</name>
<dbReference type="SMART" id="SM00382">
    <property type="entry name" value="AAA"/>
    <property type="match status" value="1"/>
</dbReference>
<keyword evidence="4" id="KW-0547">Nucleotide-binding</keyword>
<dbReference type="PANTHER" id="PTHR42711">
    <property type="entry name" value="ABC TRANSPORTER ATP-BINDING PROTEIN"/>
    <property type="match status" value="1"/>
</dbReference>
<dbReference type="PANTHER" id="PTHR42711:SF5">
    <property type="entry name" value="ABC TRANSPORTER ATP-BINDING PROTEIN NATA"/>
    <property type="match status" value="1"/>
</dbReference>